<dbReference type="GO" id="GO:0031177">
    <property type="term" value="F:phosphopantetheine binding"/>
    <property type="evidence" value="ECO:0007669"/>
    <property type="project" value="InterPro"/>
</dbReference>
<keyword evidence="1" id="KW-0596">Phosphopantetheine</keyword>
<dbReference type="AlphaFoldDB" id="A0A6L6X0N4"/>
<dbReference type="PROSITE" id="PS50075">
    <property type="entry name" value="CARRIER"/>
    <property type="match status" value="1"/>
</dbReference>
<dbReference type="InterPro" id="IPR020845">
    <property type="entry name" value="AMP-binding_CS"/>
</dbReference>
<dbReference type="PRINTS" id="PR00154">
    <property type="entry name" value="AMPBINDING"/>
</dbReference>
<dbReference type="Gene3D" id="3.40.50.12780">
    <property type="entry name" value="N-terminal domain of ligase-like"/>
    <property type="match status" value="1"/>
</dbReference>
<dbReference type="InterPro" id="IPR036736">
    <property type="entry name" value="ACP-like_sf"/>
</dbReference>
<feature type="region of interest" description="Disordered" evidence="3">
    <location>
        <begin position="539"/>
        <end position="568"/>
    </location>
</feature>
<dbReference type="InterPro" id="IPR000873">
    <property type="entry name" value="AMP-dep_synth/lig_dom"/>
</dbReference>
<reference evidence="5 6" key="1">
    <citation type="submission" date="2019-11" db="EMBL/GenBank/DDBJ databases">
        <title>Streptomyces typhae sp. nov., a novel endophytic actinomycete isolated from the root of cattail pollen (Typha angustifolia L.).</title>
        <authorList>
            <person name="Peng C."/>
        </authorList>
    </citation>
    <scope>NUCLEOTIDE SEQUENCE [LARGE SCALE GENOMIC DNA]</scope>
    <source>
        <strain evidence="6">p1417</strain>
    </source>
</reference>
<comment type="caution">
    <text evidence="5">The sequence shown here is derived from an EMBL/GenBank/DDBJ whole genome shotgun (WGS) entry which is preliminary data.</text>
</comment>
<dbReference type="NCBIfam" id="TIGR01733">
    <property type="entry name" value="AA-adenyl-dom"/>
    <property type="match status" value="1"/>
</dbReference>
<dbReference type="CDD" id="cd05930">
    <property type="entry name" value="A_NRPS"/>
    <property type="match status" value="1"/>
</dbReference>
<dbReference type="SUPFAM" id="SSF47336">
    <property type="entry name" value="ACP-like"/>
    <property type="match status" value="1"/>
</dbReference>
<dbReference type="Gene3D" id="1.10.1200.10">
    <property type="entry name" value="ACP-like"/>
    <property type="match status" value="1"/>
</dbReference>
<dbReference type="Pfam" id="PF00550">
    <property type="entry name" value="PP-binding"/>
    <property type="match status" value="1"/>
</dbReference>
<evidence type="ECO:0000259" key="4">
    <source>
        <dbReference type="PROSITE" id="PS50075"/>
    </source>
</evidence>
<dbReference type="GO" id="GO:0044550">
    <property type="term" value="P:secondary metabolite biosynthetic process"/>
    <property type="evidence" value="ECO:0007669"/>
    <property type="project" value="TreeGrafter"/>
</dbReference>
<dbReference type="Proteomes" id="UP000483802">
    <property type="component" value="Unassembled WGS sequence"/>
</dbReference>
<keyword evidence="2" id="KW-0597">Phosphoprotein</keyword>
<feature type="region of interest" description="Disordered" evidence="3">
    <location>
        <begin position="137"/>
        <end position="179"/>
    </location>
</feature>
<organism evidence="5 6">
    <name type="scientific">Streptomyces typhae</name>
    <dbReference type="NCBI Taxonomy" id="2681492"/>
    <lineage>
        <taxon>Bacteria</taxon>
        <taxon>Bacillati</taxon>
        <taxon>Actinomycetota</taxon>
        <taxon>Actinomycetes</taxon>
        <taxon>Kitasatosporales</taxon>
        <taxon>Streptomycetaceae</taxon>
        <taxon>Streptomyces</taxon>
    </lineage>
</organism>
<dbReference type="InterPro" id="IPR042099">
    <property type="entry name" value="ANL_N_sf"/>
</dbReference>
<evidence type="ECO:0000313" key="5">
    <source>
        <dbReference type="EMBL" id="MVO87280.1"/>
    </source>
</evidence>
<gene>
    <name evidence="5" type="ORF">GPA10_21565</name>
</gene>
<feature type="compositionally biased region" description="Basic residues" evidence="3">
    <location>
        <begin position="163"/>
        <end position="172"/>
    </location>
</feature>
<dbReference type="PANTHER" id="PTHR45527:SF1">
    <property type="entry name" value="FATTY ACID SYNTHASE"/>
    <property type="match status" value="1"/>
</dbReference>
<dbReference type="EMBL" id="WPNZ01000011">
    <property type="protein sequence ID" value="MVO87280.1"/>
    <property type="molecule type" value="Genomic_DNA"/>
</dbReference>
<dbReference type="Gene3D" id="3.30.300.30">
    <property type="match status" value="1"/>
</dbReference>
<dbReference type="GO" id="GO:0017000">
    <property type="term" value="P:antibiotic biosynthetic process"/>
    <property type="evidence" value="ECO:0007669"/>
    <property type="project" value="UniProtKB-ARBA"/>
</dbReference>
<dbReference type="InterPro" id="IPR045851">
    <property type="entry name" value="AMP-bd_C_sf"/>
</dbReference>
<evidence type="ECO:0000256" key="2">
    <source>
        <dbReference type="ARBA" id="ARBA00022553"/>
    </source>
</evidence>
<dbReference type="Pfam" id="PF00501">
    <property type="entry name" value="AMP-binding"/>
    <property type="match status" value="1"/>
</dbReference>
<dbReference type="PANTHER" id="PTHR45527">
    <property type="entry name" value="NONRIBOSOMAL PEPTIDE SYNTHETASE"/>
    <property type="match status" value="1"/>
</dbReference>
<dbReference type="SUPFAM" id="SSF56801">
    <property type="entry name" value="Acetyl-CoA synthetase-like"/>
    <property type="match status" value="1"/>
</dbReference>
<accession>A0A6L6X0N4</accession>
<sequence length="648" mass="69253">MTLAAPAARRDTDAPGLFLKWAHAVPDRIALIHPGGRVCYAELAERAERLAARLTRSGVRRGDVVGVVMERSPLLPVTVLAIWLAGGAHVPLPASCPAARNRLVLAEAGVRTLVADREPDRALLPRRDGSLRCVRVDRPEQPPVRGEAPYPPNPVTPTSPLARRPHRNTMPRRRPETATGPEDLAYVLYTSGTSGTPKGVLVPHRAVVALAHGLRRLYGDLEGARVLQFAPLTFDVWIWEFAMSVLSGGTLVVPGAGGPPHGGPELSRTLRRWDITHFSAVPSLLATLPERETIPVTTLTSGGEPLPDHLVRRWGARTRLFNAYGPTEAGVCATAGRIRPGHGPVTIGKPLAEATVHLLDEWGTPVPDGETGEIHIGGPGVGLGYLNRPEDTRAHFLPDRFAPHAGHLLYRTGDLARRLPGGDLVFLGRIDEQLNVRGYRIEPGEVEAALLRHPDVTGAVVTATDRIPGARPHVNPPGTGTDRLTAYLQVAPGRPVAPADLRRQLAPLLPAHLIPSSFVILDRLPLNAHGKVDRAALTAPTAAVPTEPAVPPDRYEGHSARGSRRPPSVERAVARLVGDVLGVADIGPDEDFTDLGATSLDLVRLQAVVADRWGITLAAADLLGARTVRRLIALLERGAAGTEPDPLP</sequence>
<keyword evidence="6" id="KW-1185">Reference proteome</keyword>
<feature type="domain" description="Carrier" evidence="4">
    <location>
        <begin position="564"/>
        <end position="639"/>
    </location>
</feature>
<dbReference type="InterPro" id="IPR009081">
    <property type="entry name" value="PP-bd_ACP"/>
</dbReference>
<dbReference type="InterPro" id="IPR010071">
    <property type="entry name" value="AA_adenyl_dom"/>
</dbReference>
<evidence type="ECO:0000256" key="1">
    <source>
        <dbReference type="ARBA" id="ARBA00022450"/>
    </source>
</evidence>
<dbReference type="RefSeq" id="WP_157166910.1">
    <property type="nucleotide sequence ID" value="NZ_WPNZ01000011.1"/>
</dbReference>
<proteinExistence type="predicted"/>
<evidence type="ECO:0000256" key="3">
    <source>
        <dbReference type="SAM" id="MobiDB-lite"/>
    </source>
</evidence>
<evidence type="ECO:0000313" key="6">
    <source>
        <dbReference type="Proteomes" id="UP000483802"/>
    </source>
</evidence>
<dbReference type="PROSITE" id="PS00455">
    <property type="entry name" value="AMP_BINDING"/>
    <property type="match status" value="1"/>
</dbReference>
<dbReference type="GO" id="GO:0043041">
    <property type="term" value="P:amino acid activation for nonribosomal peptide biosynthetic process"/>
    <property type="evidence" value="ECO:0007669"/>
    <property type="project" value="TreeGrafter"/>
</dbReference>
<dbReference type="SMART" id="SM00823">
    <property type="entry name" value="PKS_PP"/>
    <property type="match status" value="1"/>
</dbReference>
<dbReference type="InterPro" id="IPR020459">
    <property type="entry name" value="AMP-binding"/>
</dbReference>
<dbReference type="InterPro" id="IPR020806">
    <property type="entry name" value="PKS_PP-bd"/>
</dbReference>
<protein>
    <submittedName>
        <fullName evidence="5">Amino acid adenylation domain-containing protein</fullName>
    </submittedName>
</protein>
<name>A0A6L6X0N4_9ACTN</name>
<dbReference type="GO" id="GO:0005737">
    <property type="term" value="C:cytoplasm"/>
    <property type="evidence" value="ECO:0007669"/>
    <property type="project" value="TreeGrafter"/>
</dbReference>